<accession>A0AAD8G4X7</accession>
<dbReference type="EMBL" id="JAGXEW010000009">
    <property type="protein sequence ID" value="KAK1168078.1"/>
    <property type="molecule type" value="Genomic_DNA"/>
</dbReference>
<keyword evidence="4" id="KW-0732">Signal</keyword>
<dbReference type="Gene3D" id="1.20.1250.20">
    <property type="entry name" value="MFS general substrate transporter like domains"/>
    <property type="match status" value="1"/>
</dbReference>
<keyword evidence="6 19" id="KW-1133">Transmembrane helix</keyword>
<keyword evidence="2" id="KW-0813">Transport</keyword>
<evidence type="ECO:0000313" key="20">
    <source>
        <dbReference type="EMBL" id="KAK1168078.1"/>
    </source>
</evidence>
<evidence type="ECO:0000256" key="10">
    <source>
        <dbReference type="ARBA" id="ARBA00035788"/>
    </source>
</evidence>
<comment type="catalytic activity">
    <reaction evidence="11">
        <text>cholate(out) + n H(+)(out) = cholate(in) + n H(+)(in)</text>
        <dbReference type="Rhea" id="RHEA:75499"/>
        <dbReference type="ChEBI" id="CHEBI:15378"/>
        <dbReference type="ChEBI" id="CHEBI:29747"/>
    </reaction>
</comment>
<evidence type="ECO:0000256" key="3">
    <source>
        <dbReference type="ARBA" id="ARBA00022692"/>
    </source>
</evidence>
<keyword evidence="8" id="KW-0325">Glycoprotein</keyword>
<evidence type="ECO:0000313" key="21">
    <source>
        <dbReference type="Proteomes" id="UP001230051"/>
    </source>
</evidence>
<feature type="transmembrane region" description="Helical" evidence="19">
    <location>
        <begin position="259"/>
        <end position="284"/>
    </location>
</feature>
<feature type="transmembrane region" description="Helical" evidence="19">
    <location>
        <begin position="196"/>
        <end position="218"/>
    </location>
</feature>
<feature type="transmembrane region" description="Helical" evidence="19">
    <location>
        <begin position="419"/>
        <end position="439"/>
    </location>
</feature>
<evidence type="ECO:0000256" key="4">
    <source>
        <dbReference type="ARBA" id="ARBA00022729"/>
    </source>
</evidence>
<evidence type="ECO:0000256" key="19">
    <source>
        <dbReference type="SAM" id="Phobius"/>
    </source>
</evidence>
<keyword evidence="3 19" id="KW-0812">Transmembrane</keyword>
<evidence type="ECO:0000256" key="16">
    <source>
        <dbReference type="ARBA" id="ARBA00040938"/>
    </source>
</evidence>
<dbReference type="GO" id="GO:0015293">
    <property type="term" value="F:symporter activity"/>
    <property type="evidence" value="ECO:0007669"/>
    <property type="project" value="UniProtKB-KW"/>
</dbReference>
<dbReference type="GO" id="GO:0005765">
    <property type="term" value="C:lysosomal membrane"/>
    <property type="evidence" value="ECO:0007669"/>
    <property type="project" value="UniProtKB-SubCell"/>
</dbReference>
<dbReference type="GO" id="GO:0034486">
    <property type="term" value="P:vacuolar transmembrane transport"/>
    <property type="evidence" value="ECO:0007669"/>
    <property type="project" value="TreeGrafter"/>
</dbReference>
<comment type="catalytic activity">
    <reaction evidence="12">
        <text>estrone 3-sulfate(out) + n H(+)(out) = estrone 3-sulfate(in) + n H(+)(in)</text>
        <dbReference type="Rhea" id="RHEA:75483"/>
        <dbReference type="ChEBI" id="CHEBI:15378"/>
        <dbReference type="ChEBI" id="CHEBI:60050"/>
    </reaction>
</comment>
<evidence type="ECO:0000256" key="11">
    <source>
        <dbReference type="ARBA" id="ARBA00035844"/>
    </source>
</evidence>
<feature type="transmembrane region" description="Helical" evidence="19">
    <location>
        <begin position="350"/>
        <end position="371"/>
    </location>
</feature>
<evidence type="ECO:0000256" key="14">
    <source>
        <dbReference type="ARBA" id="ARBA00036597"/>
    </source>
</evidence>
<protein>
    <recommendedName>
        <fullName evidence="16">Lysosomal proton-coupled steroid conjugate and bile acid symporter SLC46A3</fullName>
    </recommendedName>
    <alternativeName>
        <fullName evidence="17">Solute carrier family 46 member 3</fullName>
    </alternativeName>
</protein>
<dbReference type="InterPro" id="IPR036259">
    <property type="entry name" value="MFS_trans_sf"/>
</dbReference>
<feature type="transmembrane region" description="Helical" evidence="19">
    <location>
        <begin position="325"/>
        <end position="344"/>
    </location>
</feature>
<comment type="catalytic activity">
    <reaction evidence="13">
        <text>25-hydroxyvitamin D3 sulfate(out) + n H(+)(out) = 25-hydroxyvitamin D3 sulfate(in) + n H(+)(in)</text>
        <dbReference type="Rhea" id="RHEA:75491"/>
        <dbReference type="ChEBI" id="CHEBI:15378"/>
        <dbReference type="ChEBI" id="CHEBI:194336"/>
    </reaction>
</comment>
<dbReference type="Proteomes" id="UP001230051">
    <property type="component" value="Unassembled WGS sequence"/>
</dbReference>
<comment type="similarity">
    <text evidence="15">Belongs to the major facilitator superfamily. SLC46A family.</text>
</comment>
<comment type="catalytic activity">
    <reaction evidence="10">
        <text>dehydroepiandrosterone 3-sulfate(out) + n H(+)(out) = dehydroepiandrosterone 3-sulfate(in) + n H(+)(in)</text>
        <dbReference type="Rhea" id="RHEA:75487"/>
        <dbReference type="ChEBI" id="CHEBI:15378"/>
        <dbReference type="ChEBI" id="CHEBI:57905"/>
    </reaction>
</comment>
<evidence type="ECO:0000256" key="6">
    <source>
        <dbReference type="ARBA" id="ARBA00022989"/>
    </source>
</evidence>
<comment type="catalytic activity">
    <reaction evidence="14">
        <text>glycocholate(out) + n H(+)(out) = glycocholate(in) + n H(+)(in)</text>
        <dbReference type="Rhea" id="RHEA:75503"/>
        <dbReference type="ChEBI" id="CHEBI:15378"/>
        <dbReference type="ChEBI" id="CHEBI:29746"/>
    </reaction>
</comment>
<evidence type="ECO:0000256" key="1">
    <source>
        <dbReference type="ARBA" id="ARBA00004155"/>
    </source>
</evidence>
<keyword evidence="7 19" id="KW-0472">Membrane</keyword>
<feature type="transmembrane region" description="Helical" evidence="19">
    <location>
        <begin position="167"/>
        <end position="190"/>
    </location>
</feature>
<evidence type="ECO:0000256" key="17">
    <source>
        <dbReference type="ARBA" id="ARBA00042515"/>
    </source>
</evidence>
<evidence type="ECO:0000256" key="18">
    <source>
        <dbReference type="ARBA" id="ARBA00048746"/>
    </source>
</evidence>
<gene>
    <name evidence="20" type="primary">SLC46A3</name>
    <name evidence="20" type="ORF">AOXY_G10931</name>
</gene>
<evidence type="ECO:0000256" key="7">
    <source>
        <dbReference type="ARBA" id="ARBA00023136"/>
    </source>
</evidence>
<evidence type="ECO:0000256" key="15">
    <source>
        <dbReference type="ARBA" id="ARBA00038227"/>
    </source>
</evidence>
<comment type="caution">
    <text evidence="20">The sequence shown here is derived from an EMBL/GenBank/DDBJ whole genome shotgun (WGS) entry which is preliminary data.</text>
</comment>
<feature type="transmembrane region" description="Helical" evidence="19">
    <location>
        <begin position="12"/>
        <end position="30"/>
    </location>
</feature>
<dbReference type="AlphaFoldDB" id="A0AAD8G4X7"/>
<evidence type="ECO:0000256" key="8">
    <source>
        <dbReference type="ARBA" id="ARBA00023180"/>
    </source>
</evidence>
<keyword evidence="21" id="KW-1185">Reference proteome</keyword>
<feature type="transmembrane region" description="Helical" evidence="19">
    <location>
        <begin position="383"/>
        <end position="407"/>
    </location>
</feature>
<keyword evidence="9" id="KW-0458">Lysosome</keyword>
<dbReference type="PANTHER" id="PTHR23507:SF9">
    <property type="entry name" value="LYSOSOMAL PROTON-COUPLED STEROID CONJUGATE AND BILE ACID SYMPORTER SLC46A3"/>
    <property type="match status" value="1"/>
</dbReference>
<evidence type="ECO:0000256" key="9">
    <source>
        <dbReference type="ARBA" id="ARBA00023228"/>
    </source>
</evidence>
<evidence type="ECO:0000256" key="12">
    <source>
        <dbReference type="ARBA" id="ARBA00036178"/>
    </source>
</evidence>
<keyword evidence="5" id="KW-0769">Symport</keyword>
<dbReference type="Pfam" id="PF07690">
    <property type="entry name" value="MFS_1"/>
    <property type="match status" value="1"/>
</dbReference>
<evidence type="ECO:0000256" key="2">
    <source>
        <dbReference type="ARBA" id="ARBA00022448"/>
    </source>
</evidence>
<evidence type="ECO:0000256" key="13">
    <source>
        <dbReference type="ARBA" id="ARBA00036498"/>
    </source>
</evidence>
<name>A0AAD8G4X7_ACIOX</name>
<dbReference type="InterPro" id="IPR011701">
    <property type="entry name" value="MFS"/>
</dbReference>
<feature type="transmembrane region" description="Helical" evidence="19">
    <location>
        <begin position="130"/>
        <end position="155"/>
    </location>
</feature>
<dbReference type="PANTHER" id="PTHR23507">
    <property type="entry name" value="ZGC:174356"/>
    <property type="match status" value="1"/>
</dbReference>
<dbReference type="SUPFAM" id="SSF103473">
    <property type="entry name" value="MFS general substrate transporter"/>
    <property type="match status" value="1"/>
</dbReference>
<comment type="catalytic activity">
    <reaction evidence="18">
        <text>taurocholate(out) + n H(+)(out) = taurocholate(in) + n H(+)(in)</text>
        <dbReference type="Rhea" id="RHEA:75507"/>
        <dbReference type="ChEBI" id="CHEBI:15378"/>
        <dbReference type="ChEBI" id="CHEBI:36257"/>
    </reaction>
</comment>
<feature type="transmembrane region" description="Helical" evidence="19">
    <location>
        <begin position="104"/>
        <end position="124"/>
    </location>
</feature>
<organism evidence="20 21">
    <name type="scientific">Acipenser oxyrinchus oxyrinchus</name>
    <dbReference type="NCBI Taxonomy" id="40147"/>
    <lineage>
        <taxon>Eukaryota</taxon>
        <taxon>Metazoa</taxon>
        <taxon>Chordata</taxon>
        <taxon>Craniata</taxon>
        <taxon>Vertebrata</taxon>
        <taxon>Euteleostomi</taxon>
        <taxon>Actinopterygii</taxon>
        <taxon>Chondrostei</taxon>
        <taxon>Acipenseriformes</taxon>
        <taxon>Acipenseridae</taxon>
        <taxon>Acipenser</taxon>
    </lineage>
</organism>
<reference evidence="20" key="1">
    <citation type="submission" date="2022-02" db="EMBL/GenBank/DDBJ databases">
        <title>Atlantic sturgeon de novo genome assembly.</title>
        <authorList>
            <person name="Stock M."/>
            <person name="Klopp C."/>
            <person name="Guiguen Y."/>
            <person name="Cabau C."/>
            <person name="Parinello H."/>
            <person name="Santidrian Yebra-Pimentel E."/>
            <person name="Kuhl H."/>
            <person name="Dirks R.P."/>
            <person name="Guessner J."/>
            <person name="Wuertz S."/>
            <person name="Du K."/>
            <person name="Schartl M."/>
        </authorList>
    </citation>
    <scope>NUCLEOTIDE SEQUENCE</scope>
    <source>
        <strain evidence="20">STURGEONOMICS-FGT-2020</strain>
        <tissue evidence="20">Whole blood</tissue>
    </source>
</reference>
<feature type="transmembrane region" description="Helical" evidence="19">
    <location>
        <begin position="72"/>
        <end position="92"/>
    </location>
</feature>
<evidence type="ECO:0000256" key="5">
    <source>
        <dbReference type="ARBA" id="ARBA00022847"/>
    </source>
</evidence>
<proteinExistence type="inferred from homology"/>
<comment type="subcellular location">
    <subcellularLocation>
        <location evidence="1">Lysosome membrane</location>
        <topology evidence="1">Multi-pass membrane protein</topology>
    </subcellularLocation>
</comment>
<sequence length="461" mass="50727">MKRLFLVEPVVAIYAFAYFMASPLLQQFVYRRLWEELTNSSYPGSENSSDCTPNKSNVTSGQEVVQKAASIFFLYTDLFSLIPSLVVTLILVARSDRRGRKMTILLPLIGATLSSLAYFFVSFFTLNLYLLLVASFVSSLFGGFGTLLGGCFSYVADLCDNAKQKNIRMALVDMVIGLLSGIASLSTGYFLREMGFNWPFLTTAVLHCLNIIYVIFFLEETVKTPAISHLQGRDPSPLKQLFFGVYLLFAASSAKRNTIFIILLLAFSFYNFANIGGLSIFILYELNTPLCWNEILIGYGSALSTLIFLTSFAGVSLLSFCLDDIYIVLIGLLSVMSGMLMTAFAKTTLLMFLVRLPLLFAVMPAPVLRSMMSKIVLDSEQGALFACIAFLENLSSTVSFAVFNSIYAATVSSFSGFSFILAAGLSLIPLGLMGVMFFLRPQVTQETQGLVTEDGLDEGNE</sequence>
<feature type="transmembrane region" description="Helical" evidence="19">
    <location>
        <begin position="296"/>
        <end position="318"/>
    </location>
</feature>